<feature type="compositionally biased region" description="Basic and acidic residues" evidence="1">
    <location>
        <begin position="49"/>
        <end position="62"/>
    </location>
</feature>
<gene>
    <name evidence="2" type="ORF">M408DRAFT_333126</name>
</gene>
<dbReference type="CDD" id="cd14686">
    <property type="entry name" value="bZIP"/>
    <property type="match status" value="1"/>
</dbReference>
<feature type="compositionally biased region" description="Basic and acidic residues" evidence="1">
    <location>
        <begin position="101"/>
        <end position="112"/>
    </location>
</feature>
<dbReference type="HOGENOM" id="CLU_551153_0_0_1"/>
<feature type="compositionally biased region" description="Basic and acidic residues" evidence="1">
    <location>
        <begin position="1"/>
        <end position="24"/>
    </location>
</feature>
<proteinExistence type="predicted"/>
<dbReference type="AlphaFoldDB" id="A0A0C2WXC5"/>
<keyword evidence="3" id="KW-1185">Reference proteome</keyword>
<reference evidence="3" key="2">
    <citation type="submission" date="2015-01" db="EMBL/GenBank/DDBJ databases">
        <title>Evolutionary Origins and Diversification of the Mycorrhizal Mutualists.</title>
        <authorList>
            <consortium name="DOE Joint Genome Institute"/>
            <consortium name="Mycorrhizal Genomics Consortium"/>
            <person name="Kohler A."/>
            <person name="Kuo A."/>
            <person name="Nagy L.G."/>
            <person name="Floudas D."/>
            <person name="Copeland A."/>
            <person name="Barry K.W."/>
            <person name="Cichocki N."/>
            <person name="Veneault-Fourrey C."/>
            <person name="LaButti K."/>
            <person name="Lindquist E.A."/>
            <person name="Lipzen A."/>
            <person name="Lundell T."/>
            <person name="Morin E."/>
            <person name="Murat C."/>
            <person name="Riley R."/>
            <person name="Ohm R."/>
            <person name="Sun H."/>
            <person name="Tunlid A."/>
            <person name="Henrissat B."/>
            <person name="Grigoriev I.V."/>
            <person name="Hibbett D.S."/>
            <person name="Martin F."/>
        </authorList>
    </citation>
    <scope>NUCLEOTIDE SEQUENCE [LARGE SCALE GENOMIC DNA]</scope>
    <source>
        <strain evidence="3">MAFF 305830</strain>
    </source>
</reference>
<evidence type="ECO:0000313" key="3">
    <source>
        <dbReference type="Proteomes" id="UP000054097"/>
    </source>
</evidence>
<dbReference type="STRING" id="933852.A0A0C2WXC5"/>
<evidence type="ECO:0000256" key="1">
    <source>
        <dbReference type="SAM" id="MobiDB-lite"/>
    </source>
</evidence>
<dbReference type="EMBL" id="KN824366">
    <property type="protein sequence ID" value="KIM22007.1"/>
    <property type="molecule type" value="Genomic_DNA"/>
</dbReference>
<evidence type="ECO:0000313" key="2">
    <source>
        <dbReference type="EMBL" id="KIM22007.1"/>
    </source>
</evidence>
<evidence type="ECO:0008006" key="4">
    <source>
        <dbReference type="Google" id="ProtNLM"/>
    </source>
</evidence>
<dbReference type="Proteomes" id="UP000054097">
    <property type="component" value="Unassembled WGS sequence"/>
</dbReference>
<accession>A0A0C2WXC5</accession>
<sequence>MHEGYTTRDHDNDDHVSRHGHEQTTEPATRGSQRSRASPTHDMPMTENIDTHENDVANHEYRASSGPASTPRTSTERARSNVGPLHAAGKEYKHPSTSVVPERREGRERSLSVDEPMNGPSHDKAEYERDTDVKQKERRHERAEKEREKQRKEESRQRMLQAKKDELKRLQAEVSSAQKQYSELYETNKSLRAEVENSRNKWADAVKTLDSQRQILNASRSFTAREGTLDAATLIQSFKDLNSSIGDFSFEVLRSLDEAADTIILEQDHYNRLRDVSTDPNIMSFITAIEGCGKELTPGDVVDPVITSILVAQLINIVFRPFVPGLDEARSLALSRLYEAMRKTEPQERSARWRSITYNHTPANTGPTFLEEVADEFISQVQKVLNALIGEKQQALTPEFRQLAVSLFDAATKIQKRAKTEYVSFDYEVYGIPYNTKCDPNAMEISQAGESPPVCVWATVGLGMMATRKLHDSKEFEISYPVKATVVCDNWDHEA</sequence>
<feature type="region of interest" description="Disordered" evidence="1">
    <location>
        <begin position="1"/>
        <end position="160"/>
    </location>
</feature>
<protein>
    <recommendedName>
        <fullName evidence="4">BZIP domain-containing protein</fullName>
    </recommendedName>
</protein>
<name>A0A0C2WXC5_SERVB</name>
<reference evidence="2 3" key="1">
    <citation type="submission" date="2014-04" db="EMBL/GenBank/DDBJ databases">
        <authorList>
            <consortium name="DOE Joint Genome Institute"/>
            <person name="Kuo A."/>
            <person name="Zuccaro A."/>
            <person name="Kohler A."/>
            <person name="Nagy L.G."/>
            <person name="Floudas D."/>
            <person name="Copeland A."/>
            <person name="Barry K.W."/>
            <person name="Cichocki N."/>
            <person name="Veneault-Fourrey C."/>
            <person name="LaButti K."/>
            <person name="Lindquist E.A."/>
            <person name="Lipzen A."/>
            <person name="Lundell T."/>
            <person name="Morin E."/>
            <person name="Murat C."/>
            <person name="Sun H."/>
            <person name="Tunlid A."/>
            <person name="Henrissat B."/>
            <person name="Grigoriev I.V."/>
            <person name="Hibbett D.S."/>
            <person name="Martin F."/>
            <person name="Nordberg H.P."/>
            <person name="Cantor M.N."/>
            <person name="Hua S.X."/>
        </authorList>
    </citation>
    <scope>NUCLEOTIDE SEQUENCE [LARGE SCALE GENOMIC DNA]</scope>
    <source>
        <strain evidence="2 3">MAFF 305830</strain>
    </source>
</reference>
<organism evidence="2 3">
    <name type="scientific">Serendipita vermifera MAFF 305830</name>
    <dbReference type="NCBI Taxonomy" id="933852"/>
    <lineage>
        <taxon>Eukaryota</taxon>
        <taxon>Fungi</taxon>
        <taxon>Dikarya</taxon>
        <taxon>Basidiomycota</taxon>
        <taxon>Agaricomycotina</taxon>
        <taxon>Agaricomycetes</taxon>
        <taxon>Sebacinales</taxon>
        <taxon>Serendipitaceae</taxon>
        <taxon>Serendipita</taxon>
    </lineage>
</organism>
<dbReference type="OrthoDB" id="3222645at2759"/>
<feature type="compositionally biased region" description="Polar residues" evidence="1">
    <location>
        <begin position="25"/>
        <end position="38"/>
    </location>
</feature>
<feature type="compositionally biased region" description="Basic and acidic residues" evidence="1">
    <location>
        <begin position="121"/>
        <end position="160"/>
    </location>
</feature>